<reference evidence="1" key="1">
    <citation type="journal article" date="2023" name="G3 (Bethesda)">
        <title>A reference genome for the long-term kleptoplast-retaining sea slug Elysia crispata morphotype clarki.</title>
        <authorList>
            <person name="Eastman K.E."/>
            <person name="Pendleton A.L."/>
            <person name="Shaikh M.A."/>
            <person name="Suttiyut T."/>
            <person name="Ogas R."/>
            <person name="Tomko P."/>
            <person name="Gavelis G."/>
            <person name="Widhalm J.R."/>
            <person name="Wisecaver J.H."/>
        </authorList>
    </citation>
    <scope>NUCLEOTIDE SEQUENCE</scope>
    <source>
        <strain evidence="1">ECLA1</strain>
    </source>
</reference>
<evidence type="ECO:0000313" key="1">
    <source>
        <dbReference type="EMBL" id="KAK3771795.1"/>
    </source>
</evidence>
<organism evidence="1 2">
    <name type="scientific">Elysia crispata</name>
    <name type="common">lettuce slug</name>
    <dbReference type="NCBI Taxonomy" id="231223"/>
    <lineage>
        <taxon>Eukaryota</taxon>
        <taxon>Metazoa</taxon>
        <taxon>Spiralia</taxon>
        <taxon>Lophotrochozoa</taxon>
        <taxon>Mollusca</taxon>
        <taxon>Gastropoda</taxon>
        <taxon>Heterobranchia</taxon>
        <taxon>Euthyneura</taxon>
        <taxon>Panpulmonata</taxon>
        <taxon>Sacoglossa</taxon>
        <taxon>Placobranchoidea</taxon>
        <taxon>Plakobranchidae</taxon>
        <taxon>Elysia</taxon>
    </lineage>
</organism>
<sequence length="92" mass="10213">MAAASTRPSQDAEQAAAVWRAGVNNLHTREPKLDSSARAWIAGQEPRNEREQSESIFEGRLWGFALQKVLRGKTSDPLITEHTAEGAKRKNE</sequence>
<dbReference type="Proteomes" id="UP001283361">
    <property type="component" value="Unassembled WGS sequence"/>
</dbReference>
<dbReference type="EMBL" id="JAWDGP010003682">
    <property type="protein sequence ID" value="KAK3771795.1"/>
    <property type="molecule type" value="Genomic_DNA"/>
</dbReference>
<gene>
    <name evidence="1" type="ORF">RRG08_066538</name>
</gene>
<proteinExistence type="predicted"/>
<evidence type="ECO:0000313" key="2">
    <source>
        <dbReference type="Proteomes" id="UP001283361"/>
    </source>
</evidence>
<name>A0AAE1DJ77_9GAST</name>
<accession>A0AAE1DJ77</accession>
<comment type="caution">
    <text evidence="1">The sequence shown here is derived from an EMBL/GenBank/DDBJ whole genome shotgun (WGS) entry which is preliminary data.</text>
</comment>
<dbReference type="AlphaFoldDB" id="A0AAE1DJ77"/>
<protein>
    <submittedName>
        <fullName evidence="1">Uncharacterized protein</fullName>
    </submittedName>
</protein>
<keyword evidence="2" id="KW-1185">Reference proteome</keyword>